<keyword evidence="1" id="KW-0175">Coiled coil</keyword>
<organism evidence="2 3">
    <name type="scientific">Trypanosoma equiperdum</name>
    <dbReference type="NCBI Taxonomy" id="5694"/>
    <lineage>
        <taxon>Eukaryota</taxon>
        <taxon>Discoba</taxon>
        <taxon>Euglenozoa</taxon>
        <taxon>Kinetoplastea</taxon>
        <taxon>Metakinetoplastina</taxon>
        <taxon>Trypanosomatida</taxon>
        <taxon>Trypanosomatidae</taxon>
        <taxon>Trypanosoma</taxon>
    </lineage>
</organism>
<feature type="coiled-coil region" evidence="1">
    <location>
        <begin position="370"/>
        <end position="397"/>
    </location>
</feature>
<accession>A0A1G4IDD4</accession>
<dbReference type="AlphaFoldDB" id="A0A1G4IDD4"/>
<dbReference type="RefSeq" id="XP_067080923.1">
    <property type="nucleotide sequence ID" value="XM_067224822.1"/>
</dbReference>
<keyword evidence="3" id="KW-1185">Reference proteome</keyword>
<protein>
    <submittedName>
        <fullName evidence="2">Paraflagellar rod component, putative</fullName>
    </submittedName>
</protein>
<dbReference type="EMBL" id="CZPT02001346">
    <property type="protein sequence ID" value="SCU70046.1"/>
    <property type="molecule type" value="Genomic_DNA"/>
</dbReference>
<gene>
    <name evidence="2" type="ORF">TEOVI_000161500</name>
</gene>
<dbReference type="GeneID" id="92375555"/>
<reference evidence="2" key="1">
    <citation type="submission" date="2016-09" db="EMBL/GenBank/DDBJ databases">
        <authorList>
            <person name="Hebert L."/>
            <person name="Moumen B."/>
        </authorList>
    </citation>
    <scope>NUCLEOTIDE SEQUENCE [LARGE SCALE GENOMIC DNA]</scope>
    <source>
        <strain evidence="2">OVI</strain>
    </source>
</reference>
<name>A0A1G4IDD4_TRYEQ</name>
<dbReference type="Proteomes" id="UP000195570">
    <property type="component" value="Unassembled WGS sequence"/>
</dbReference>
<comment type="caution">
    <text evidence="2">The sequence shown here is derived from an EMBL/GenBank/DDBJ whole genome shotgun (WGS) entry which is preliminary data.</text>
</comment>
<evidence type="ECO:0000256" key="1">
    <source>
        <dbReference type="SAM" id="Coils"/>
    </source>
</evidence>
<evidence type="ECO:0000313" key="3">
    <source>
        <dbReference type="Proteomes" id="UP000195570"/>
    </source>
</evidence>
<feature type="coiled-coil region" evidence="1">
    <location>
        <begin position="238"/>
        <end position="265"/>
    </location>
</feature>
<proteinExistence type="predicted"/>
<evidence type="ECO:0000313" key="2">
    <source>
        <dbReference type="EMBL" id="SCU70046.1"/>
    </source>
</evidence>
<dbReference type="VEuPathDB" id="TriTrypDB:TEOVI_000161500"/>
<sequence>MAKKGKKNSAPQLVAPEPVADELEVDILWDAVKEVDDKPPFMDGTHLDATRALFKLEKTGRGAPDVPHNFFQLRERNLSVVRARDRFVLAEQRLKERMEVDEGLQDDDQCFLSLKQSEGEEYLRERRAAMENIAGVKSALVEDQLGLITRMEEAAEDFFRGWNDLLEEVTALATGDSKVSAAFEEKRTLTKTFREAEEQYFHDHGEHVVGIREMRRETKRQQDEMLQSMVTRLGAGVVEMARLSVEELEDKAAQQEETTRLISELMKVQGKSTVLEKQTIAINEHRATLQRLIDLEVQKQEFCILRQKQIESDLKTLSETVKHNNEQLLLLSSNATPCQEYKKLLPMIPTSPNTISNLTNVQDKSLLLLTVEAKRQLEGLDAELKTLKDELATLRRRHIVHLSGKYKPTATDGPLSAMKKTAELGIETTSAIRSAVLNSLEQVCRCLGCTEDAEAPGDSLERLFSITDVEERKAVQLYVSRCISKLFSSECPTALPVPFPRSSKGIQWDMLPSH</sequence>